<feature type="transmembrane region" description="Helical" evidence="1">
    <location>
        <begin position="64"/>
        <end position="92"/>
    </location>
</feature>
<gene>
    <name evidence="2" type="ORF">J2S37_002245</name>
</gene>
<feature type="transmembrane region" description="Helical" evidence="1">
    <location>
        <begin position="190"/>
        <end position="210"/>
    </location>
</feature>
<keyword evidence="1" id="KW-0472">Membrane</keyword>
<name>A0ABU2BAQ6_9CORY</name>
<keyword evidence="1" id="KW-0812">Transmembrane</keyword>
<reference evidence="2 3" key="1">
    <citation type="submission" date="2023-07" db="EMBL/GenBank/DDBJ databases">
        <title>Sequencing the genomes of 1000 actinobacteria strains.</title>
        <authorList>
            <person name="Klenk H.-P."/>
        </authorList>
    </citation>
    <scope>NUCLEOTIDE SEQUENCE [LARGE SCALE GENOMIC DNA]</scope>
    <source>
        <strain evidence="2 3">DSM 44508</strain>
    </source>
</reference>
<evidence type="ECO:0000256" key="1">
    <source>
        <dbReference type="SAM" id="Phobius"/>
    </source>
</evidence>
<dbReference type="EMBL" id="JAVDYF010000001">
    <property type="protein sequence ID" value="MDR7355707.1"/>
    <property type="molecule type" value="Genomic_DNA"/>
</dbReference>
<feature type="transmembrane region" description="Helical" evidence="1">
    <location>
        <begin position="301"/>
        <end position="323"/>
    </location>
</feature>
<keyword evidence="3" id="KW-1185">Reference proteome</keyword>
<feature type="transmembrane region" description="Helical" evidence="1">
    <location>
        <begin position="99"/>
        <end position="117"/>
    </location>
</feature>
<sequence length="366" mass="38485">MICAERGATLSVIALFGIFLSALIRPYLGPMLVEFGAHPFWVGVGFGLGAALYMLIDGHTVRQFFFWLCAATAPLLFFGGHVGIIAGLVFAFGSLSLLHMHYAAFIGAMSASVGLWLAPDLHFLALASIAVAGAAVVVRFMSRDVSYAAPSVPSHPLQENPGVWWAAGLVSASVVSFGFIALHLVSLHSFPVWGVGLVYAAAGVVVWASMRVGGRMGVWAFVALPLVALLSVVVVLSSQLYVSLVGVFLWASAVGLQYVTVFPASLRTASGARLAASQVLGGLCGSVLLGSMWLYSQAAAVIFLALCAGIAVVIMVEVVTGSVRLAGVGPADRKGVARARFVDRIDYVKPEDEEGGVWPDTFRRRG</sequence>
<organism evidence="2 3">
    <name type="scientific">Corynebacterium felinum</name>
    <dbReference type="NCBI Taxonomy" id="131318"/>
    <lineage>
        <taxon>Bacteria</taxon>
        <taxon>Bacillati</taxon>
        <taxon>Actinomycetota</taxon>
        <taxon>Actinomycetes</taxon>
        <taxon>Mycobacteriales</taxon>
        <taxon>Corynebacteriaceae</taxon>
        <taxon>Corynebacterium</taxon>
    </lineage>
</organism>
<feature type="transmembrane region" description="Helical" evidence="1">
    <location>
        <begin position="217"/>
        <end position="236"/>
    </location>
</feature>
<feature type="transmembrane region" description="Helical" evidence="1">
    <location>
        <begin position="123"/>
        <end position="142"/>
    </location>
</feature>
<feature type="transmembrane region" description="Helical" evidence="1">
    <location>
        <begin position="6"/>
        <end position="28"/>
    </location>
</feature>
<proteinExistence type="predicted"/>
<feature type="transmembrane region" description="Helical" evidence="1">
    <location>
        <begin position="274"/>
        <end position="295"/>
    </location>
</feature>
<protein>
    <recommendedName>
        <fullName evidence="4">Major Facilitator Superfamily protein</fullName>
    </recommendedName>
</protein>
<comment type="caution">
    <text evidence="2">The sequence shown here is derived from an EMBL/GenBank/DDBJ whole genome shotgun (WGS) entry which is preliminary data.</text>
</comment>
<feature type="transmembrane region" description="Helical" evidence="1">
    <location>
        <begin position="40"/>
        <end position="58"/>
    </location>
</feature>
<evidence type="ECO:0008006" key="4">
    <source>
        <dbReference type="Google" id="ProtNLM"/>
    </source>
</evidence>
<evidence type="ECO:0000313" key="3">
    <source>
        <dbReference type="Proteomes" id="UP001183619"/>
    </source>
</evidence>
<keyword evidence="1" id="KW-1133">Transmembrane helix</keyword>
<feature type="transmembrane region" description="Helical" evidence="1">
    <location>
        <begin position="242"/>
        <end position="262"/>
    </location>
</feature>
<accession>A0ABU2BAQ6</accession>
<feature type="transmembrane region" description="Helical" evidence="1">
    <location>
        <begin position="163"/>
        <end position="184"/>
    </location>
</feature>
<dbReference type="Proteomes" id="UP001183619">
    <property type="component" value="Unassembled WGS sequence"/>
</dbReference>
<dbReference type="RefSeq" id="WP_277105643.1">
    <property type="nucleotide sequence ID" value="NZ_BAAAJS010000042.1"/>
</dbReference>
<evidence type="ECO:0000313" key="2">
    <source>
        <dbReference type="EMBL" id="MDR7355707.1"/>
    </source>
</evidence>